<proteinExistence type="inferred from homology"/>
<dbReference type="InterPro" id="IPR001920">
    <property type="entry name" value="Asp/Glu_race"/>
</dbReference>
<name>A0A382EMF9_9ZZZZ</name>
<dbReference type="Gene3D" id="3.40.50.1860">
    <property type="match status" value="2"/>
</dbReference>
<dbReference type="GO" id="GO:0047661">
    <property type="term" value="F:amino-acid racemase activity"/>
    <property type="evidence" value="ECO:0007669"/>
    <property type="project" value="InterPro"/>
</dbReference>
<dbReference type="AlphaFoldDB" id="A0A382EMF9"/>
<protein>
    <recommendedName>
        <fullName evidence="4">Aspartate racemase</fullName>
    </recommendedName>
</protein>
<evidence type="ECO:0000256" key="1">
    <source>
        <dbReference type="ARBA" id="ARBA00007847"/>
    </source>
</evidence>
<dbReference type="InterPro" id="IPR004380">
    <property type="entry name" value="Asp_race"/>
</dbReference>
<reference evidence="3" key="1">
    <citation type="submission" date="2018-05" db="EMBL/GenBank/DDBJ databases">
        <authorList>
            <person name="Lanie J.A."/>
            <person name="Ng W.-L."/>
            <person name="Kazmierczak K.M."/>
            <person name="Andrzejewski T.M."/>
            <person name="Davidsen T.M."/>
            <person name="Wayne K.J."/>
            <person name="Tettelin H."/>
            <person name="Glass J.I."/>
            <person name="Rusch D."/>
            <person name="Podicherti R."/>
            <person name="Tsui H.-C.T."/>
            <person name="Winkler M.E."/>
        </authorList>
    </citation>
    <scope>NUCLEOTIDE SEQUENCE</scope>
</reference>
<gene>
    <name evidence="3" type="ORF">METZ01_LOCUS204850</name>
</gene>
<dbReference type="PANTHER" id="PTHR21198:SF7">
    <property type="entry name" value="ASPARTATE-GLUTAMATE RACEMASE FAMILY"/>
    <property type="match status" value="1"/>
</dbReference>
<dbReference type="NCBIfam" id="TIGR00035">
    <property type="entry name" value="asp_race"/>
    <property type="match status" value="1"/>
</dbReference>
<dbReference type="InterPro" id="IPR015942">
    <property type="entry name" value="Asp/Glu/hydantoin_racemase"/>
</dbReference>
<evidence type="ECO:0008006" key="4">
    <source>
        <dbReference type="Google" id="ProtNLM"/>
    </source>
</evidence>
<keyword evidence="2" id="KW-0413">Isomerase</keyword>
<dbReference type="Pfam" id="PF01177">
    <property type="entry name" value="Asp_Glu_race"/>
    <property type="match status" value="1"/>
</dbReference>
<dbReference type="PANTHER" id="PTHR21198">
    <property type="entry name" value="GLUTAMATE RACEMASE"/>
    <property type="match status" value="1"/>
</dbReference>
<accession>A0A382EMF9</accession>
<dbReference type="EMBL" id="UINC01045340">
    <property type="protein sequence ID" value="SVB51996.1"/>
    <property type="molecule type" value="Genomic_DNA"/>
</dbReference>
<dbReference type="InterPro" id="IPR018187">
    <property type="entry name" value="Asp/Glu_racemase_AS_1"/>
</dbReference>
<sequence length="224" mass="24334">MGPLGTLDFLERLITLTPAEDDIDHIRTIVDNNPKVPSRIEYFINKRGENPGPAIADMARGLEAQLADFLVMPCNTAHLLCSEIESAVSIPLINMIEVTADRLKSDRIKAPGILASTAVHQTKLYKTALEERQITSVVPDESDQSCLMKIITSVKTGHTTYAMQNELLGIAARLKDSGADCLIIACTELSAISSDLKSDQPIIDATQCLAETTVQMALGRKSIE</sequence>
<dbReference type="PROSITE" id="PS00923">
    <property type="entry name" value="ASP_GLU_RACEMASE_1"/>
    <property type="match status" value="1"/>
</dbReference>
<comment type="similarity">
    <text evidence="1">Belongs to the aspartate/glutamate racemases family.</text>
</comment>
<dbReference type="SUPFAM" id="SSF53681">
    <property type="entry name" value="Aspartate/glutamate racemase"/>
    <property type="match status" value="2"/>
</dbReference>
<organism evidence="3">
    <name type="scientific">marine metagenome</name>
    <dbReference type="NCBI Taxonomy" id="408172"/>
    <lineage>
        <taxon>unclassified sequences</taxon>
        <taxon>metagenomes</taxon>
        <taxon>ecological metagenomes</taxon>
    </lineage>
</organism>
<evidence type="ECO:0000313" key="3">
    <source>
        <dbReference type="EMBL" id="SVB51996.1"/>
    </source>
</evidence>
<evidence type="ECO:0000256" key="2">
    <source>
        <dbReference type="ARBA" id="ARBA00023235"/>
    </source>
</evidence>